<evidence type="ECO:0000259" key="1">
    <source>
        <dbReference type="Pfam" id="PF01638"/>
    </source>
</evidence>
<organism evidence="2 3">
    <name type="scientific">Paenibacillus donghaensis</name>
    <dbReference type="NCBI Taxonomy" id="414771"/>
    <lineage>
        <taxon>Bacteria</taxon>
        <taxon>Bacillati</taxon>
        <taxon>Bacillota</taxon>
        <taxon>Bacilli</taxon>
        <taxon>Bacillales</taxon>
        <taxon>Paenibacillaceae</taxon>
        <taxon>Paenibacillus</taxon>
    </lineage>
</organism>
<dbReference type="Pfam" id="PF01638">
    <property type="entry name" value="HxlR"/>
    <property type="match status" value="1"/>
</dbReference>
<evidence type="ECO:0000313" key="3">
    <source>
        <dbReference type="Proteomes" id="UP000249890"/>
    </source>
</evidence>
<dbReference type="AlphaFoldDB" id="A0A2Z2KQ84"/>
<feature type="domain" description="HTH hxlR-type" evidence="1">
    <location>
        <begin position="1"/>
        <end position="38"/>
    </location>
</feature>
<accession>A0A2Z2KQ84</accession>
<protein>
    <recommendedName>
        <fullName evidence="1">HTH hxlR-type domain-containing protein</fullName>
    </recommendedName>
</protein>
<gene>
    <name evidence="2" type="ORF">B9T62_17725</name>
</gene>
<keyword evidence="3" id="KW-1185">Reference proteome</keyword>
<dbReference type="RefSeq" id="WP_087916459.1">
    <property type="nucleotide sequence ID" value="NZ_CP021780.1"/>
</dbReference>
<sequence>MVKRTVSLTRPIQTIYELTPKGSALVTFIPCLMDWVRMLQFSI</sequence>
<dbReference type="EMBL" id="CP021780">
    <property type="protein sequence ID" value="ASA22461.1"/>
    <property type="molecule type" value="Genomic_DNA"/>
</dbReference>
<name>A0A2Z2KQ84_9BACL</name>
<dbReference type="Proteomes" id="UP000249890">
    <property type="component" value="Chromosome"/>
</dbReference>
<evidence type="ECO:0000313" key="2">
    <source>
        <dbReference type="EMBL" id="ASA22461.1"/>
    </source>
</evidence>
<dbReference type="InterPro" id="IPR002577">
    <property type="entry name" value="HTH_HxlR"/>
</dbReference>
<dbReference type="OrthoDB" id="2626971at2"/>
<reference evidence="2 3" key="1">
    <citation type="submission" date="2017-06" db="EMBL/GenBank/DDBJ databases">
        <title>Complete genome sequence of Paenibacillus donghaensis KCTC 13049T isolated from East Sea sediment, South Korea.</title>
        <authorList>
            <person name="Jung B.K."/>
            <person name="Hong S.-J."/>
            <person name="Shin J.-H."/>
        </authorList>
    </citation>
    <scope>NUCLEOTIDE SEQUENCE [LARGE SCALE GENOMIC DNA]</scope>
    <source>
        <strain evidence="2 3">KCTC 13049</strain>
    </source>
</reference>
<proteinExistence type="predicted"/>
<dbReference type="KEGG" id="pdh:B9T62_17725"/>